<name>A0A6S7GW27_PARCT</name>
<dbReference type="AlphaFoldDB" id="A0A6S7GW27"/>
<organism evidence="11 12">
    <name type="scientific">Paramuricea clavata</name>
    <name type="common">Red gorgonian</name>
    <name type="synonym">Violescent sea-whip</name>
    <dbReference type="NCBI Taxonomy" id="317549"/>
    <lineage>
        <taxon>Eukaryota</taxon>
        <taxon>Metazoa</taxon>
        <taxon>Cnidaria</taxon>
        <taxon>Anthozoa</taxon>
        <taxon>Octocorallia</taxon>
        <taxon>Malacalcyonacea</taxon>
        <taxon>Plexauridae</taxon>
        <taxon>Paramuricea</taxon>
    </lineage>
</organism>
<dbReference type="InterPro" id="IPR013783">
    <property type="entry name" value="Ig-like_fold"/>
</dbReference>
<dbReference type="Gene3D" id="2.60.40.10">
    <property type="entry name" value="Immunoglobulins"/>
    <property type="match status" value="1"/>
</dbReference>
<evidence type="ECO:0000256" key="9">
    <source>
        <dbReference type="ARBA" id="ARBA00023242"/>
    </source>
</evidence>
<dbReference type="Pfam" id="PF16423">
    <property type="entry name" value="COE1_HLH"/>
    <property type="match status" value="1"/>
</dbReference>
<proteinExistence type="inferred from homology"/>
<keyword evidence="8 10" id="KW-0804">Transcription</keyword>
<dbReference type="Pfam" id="PF16422">
    <property type="entry name" value="COE1_DBD"/>
    <property type="match status" value="1"/>
</dbReference>
<dbReference type="SUPFAM" id="SSF81296">
    <property type="entry name" value="E set domains"/>
    <property type="match status" value="1"/>
</dbReference>
<evidence type="ECO:0000256" key="8">
    <source>
        <dbReference type="ARBA" id="ARBA00023163"/>
    </source>
</evidence>
<evidence type="ECO:0000313" key="12">
    <source>
        <dbReference type="Proteomes" id="UP001152795"/>
    </source>
</evidence>
<evidence type="ECO:0000256" key="7">
    <source>
        <dbReference type="ARBA" id="ARBA00023125"/>
    </source>
</evidence>
<dbReference type="OrthoDB" id="25246at2759"/>
<evidence type="ECO:0000256" key="3">
    <source>
        <dbReference type="ARBA" id="ARBA00022723"/>
    </source>
</evidence>
<evidence type="ECO:0000256" key="6">
    <source>
        <dbReference type="ARBA" id="ARBA00023015"/>
    </source>
</evidence>
<keyword evidence="6 10" id="KW-0805">Transcription regulation</keyword>
<dbReference type="InterPro" id="IPR032201">
    <property type="entry name" value="COE_HLH"/>
</dbReference>
<keyword evidence="9 10" id="KW-0539">Nucleus</keyword>
<comment type="caution">
    <text evidence="11">The sequence shown here is derived from an EMBL/GenBank/DDBJ whole genome shotgun (WGS) entry which is preliminary data.</text>
</comment>
<evidence type="ECO:0000256" key="4">
    <source>
        <dbReference type="ARBA" id="ARBA00022771"/>
    </source>
</evidence>
<evidence type="ECO:0000256" key="2">
    <source>
        <dbReference type="ARBA" id="ARBA00010340"/>
    </source>
</evidence>
<comment type="subcellular location">
    <subcellularLocation>
        <location evidence="1 10">Nucleus</location>
    </subcellularLocation>
</comment>
<keyword evidence="7 10" id="KW-0238">DNA-binding</keyword>
<dbReference type="InterPro" id="IPR002909">
    <property type="entry name" value="IPT_dom"/>
</dbReference>
<dbReference type="Gene3D" id="2.60.40.3180">
    <property type="entry name" value="Transcription factor COE1, DNA-binding domain"/>
    <property type="match status" value="1"/>
</dbReference>
<dbReference type="InterPro" id="IPR014756">
    <property type="entry name" value="Ig_E-set"/>
</dbReference>
<keyword evidence="4 10" id="KW-0863">Zinc-finger</keyword>
<keyword evidence="12" id="KW-1185">Reference proteome</keyword>
<dbReference type="InterPro" id="IPR032200">
    <property type="entry name" value="COE_DBD"/>
</dbReference>
<evidence type="ECO:0000256" key="10">
    <source>
        <dbReference type="RuleBase" id="RU004489"/>
    </source>
</evidence>
<dbReference type="InterPro" id="IPR038173">
    <property type="entry name" value="COE_DBD_sf"/>
</dbReference>
<dbReference type="InterPro" id="IPR003523">
    <property type="entry name" value="Transcription_factor_COE"/>
</dbReference>
<dbReference type="PANTHER" id="PTHR10747">
    <property type="entry name" value="TRANSCRIPTION FACTOR COE FAMILY MEMBER"/>
    <property type="match status" value="1"/>
</dbReference>
<keyword evidence="10" id="KW-0217">Developmental protein</keyword>
<sequence>MCSRCNENKSCGNKNETPSDPVIDRCTIGKLTFFMKCNQNCQKAAGNPKQQRRFLIMFSTDVYGSTSMGYSNSIFIHNNSKHSRTRKVKSPPADDILVKLEVIPIIRAICPSEGWTSGGTNVLVIGEHFFDGLQVVFGSVIVWSEVITPQVISVQAPPKVTPGTVDVTLSFRNTQFCKRAPAKFVYTALNEPTIDNGFQRLQKIVPKHLGDPDRLPKELILKRAAETLETCYRYSRPRPSYPNSKTSGIYTALYKSPLHDNVPPYNNISAGFFINPTNSQNGCTYVSNQVPTHLQSPSFLSSASCSNTTDENRIIVNGTSGPLPSVSTLTTSRNSTGSHLETDNQQLSPMLSRGPGNSFCAGYSNFQVSPGTVPSNFGIPASPSMMTGATVVPQSPVHIATPSSGNSSYGAPAVFTFSAPGVMPMLRQKSAFNAVTRTQNMEQINCVSANLPPQSLPTMVTTGGFAAPFTIPTTSLYPQFLHSTSQS</sequence>
<keyword evidence="5 10" id="KW-0862">Zinc</keyword>
<evidence type="ECO:0000313" key="11">
    <source>
        <dbReference type="EMBL" id="CAB3990007.1"/>
    </source>
</evidence>
<dbReference type="Pfam" id="PF01833">
    <property type="entry name" value="TIG"/>
    <property type="match status" value="1"/>
</dbReference>
<dbReference type="EMBL" id="CACRXK020001584">
    <property type="protein sequence ID" value="CAB3990007.1"/>
    <property type="molecule type" value="Genomic_DNA"/>
</dbReference>
<gene>
    <name evidence="11" type="ORF">PACLA_8A060997</name>
</gene>
<dbReference type="SMART" id="SM00429">
    <property type="entry name" value="IPT"/>
    <property type="match status" value="1"/>
</dbReference>
<dbReference type="GO" id="GO:0008270">
    <property type="term" value="F:zinc ion binding"/>
    <property type="evidence" value="ECO:0007669"/>
    <property type="project" value="UniProtKB-KW"/>
</dbReference>
<evidence type="ECO:0000256" key="1">
    <source>
        <dbReference type="ARBA" id="ARBA00004123"/>
    </source>
</evidence>
<protein>
    <submittedName>
        <fullName evidence="11">Transcription factor COE3 isoform X2</fullName>
    </submittedName>
</protein>
<dbReference type="GO" id="GO:0003677">
    <property type="term" value="F:DNA binding"/>
    <property type="evidence" value="ECO:0007669"/>
    <property type="project" value="UniProtKB-KW"/>
</dbReference>
<accession>A0A6S7GW27</accession>
<evidence type="ECO:0000256" key="5">
    <source>
        <dbReference type="ARBA" id="ARBA00022833"/>
    </source>
</evidence>
<dbReference type="GO" id="GO:0005634">
    <property type="term" value="C:nucleus"/>
    <property type="evidence" value="ECO:0007669"/>
    <property type="project" value="UniProtKB-SubCell"/>
</dbReference>
<dbReference type="Gene3D" id="1.10.287.4280">
    <property type="match status" value="1"/>
</dbReference>
<dbReference type="Proteomes" id="UP001152795">
    <property type="component" value="Unassembled WGS sequence"/>
</dbReference>
<reference evidence="11" key="1">
    <citation type="submission" date="2020-04" db="EMBL/GenBank/DDBJ databases">
        <authorList>
            <person name="Alioto T."/>
            <person name="Alioto T."/>
            <person name="Gomez Garrido J."/>
        </authorList>
    </citation>
    <scope>NUCLEOTIDE SEQUENCE</scope>
    <source>
        <strain evidence="11">A484AB</strain>
    </source>
</reference>
<dbReference type="GO" id="GO:0006355">
    <property type="term" value="P:regulation of DNA-templated transcription"/>
    <property type="evidence" value="ECO:0007669"/>
    <property type="project" value="InterPro"/>
</dbReference>
<keyword evidence="3 10" id="KW-0479">Metal-binding</keyword>
<comment type="similarity">
    <text evidence="2 10">Belongs to the COE family.</text>
</comment>